<proteinExistence type="predicted"/>
<dbReference type="Proteomes" id="UP000228635">
    <property type="component" value="Unassembled WGS sequence"/>
</dbReference>
<evidence type="ECO:0000313" key="2">
    <source>
        <dbReference type="Proteomes" id="UP000228635"/>
    </source>
</evidence>
<sequence>MLRVVCLAVLRSNNELLLVRRDNTWMLPSVIVQGDEDAFQCLSTMLHVALPGLSLEDIFPFTEDVCGVFSCRGTAVVSACVYIISSSLSFASQYAGELTGSAWVHVCGFAVYGISDLTYNIIAVLQREGFLLQ</sequence>
<gene>
    <name evidence="1" type="ORF">COU08_02880</name>
</gene>
<dbReference type="SUPFAM" id="SSF55811">
    <property type="entry name" value="Nudix"/>
    <property type="match status" value="1"/>
</dbReference>
<comment type="caution">
    <text evidence="1">The sequence shown here is derived from an EMBL/GenBank/DDBJ whole genome shotgun (WGS) entry which is preliminary data.</text>
</comment>
<dbReference type="AlphaFoldDB" id="A0A2M6WHS1"/>
<dbReference type="EMBL" id="PFBA01000026">
    <property type="protein sequence ID" value="PIT92330.1"/>
    <property type="molecule type" value="Genomic_DNA"/>
</dbReference>
<reference evidence="2" key="1">
    <citation type="submission" date="2017-09" db="EMBL/GenBank/DDBJ databases">
        <title>Depth-based differentiation of microbial function through sediment-hosted aquifers and enrichment of novel symbionts in the deep terrestrial subsurface.</title>
        <authorList>
            <person name="Probst A.J."/>
            <person name="Ladd B."/>
            <person name="Jarett J.K."/>
            <person name="Geller-Mcgrath D.E."/>
            <person name="Sieber C.M.K."/>
            <person name="Emerson J.B."/>
            <person name="Anantharaman K."/>
            <person name="Thomas B.C."/>
            <person name="Malmstrom R."/>
            <person name="Stieglmeier M."/>
            <person name="Klingl A."/>
            <person name="Woyke T."/>
            <person name="Ryan C.M."/>
            <person name="Banfield J.F."/>
        </authorList>
    </citation>
    <scope>NUCLEOTIDE SEQUENCE [LARGE SCALE GENOMIC DNA]</scope>
</reference>
<dbReference type="InterPro" id="IPR015797">
    <property type="entry name" value="NUDIX_hydrolase-like_dom_sf"/>
</dbReference>
<evidence type="ECO:0008006" key="3">
    <source>
        <dbReference type="Google" id="ProtNLM"/>
    </source>
</evidence>
<organism evidence="1 2">
    <name type="scientific">Candidatus Harrisonbacteria bacterium CG10_big_fil_rev_8_21_14_0_10_42_17</name>
    <dbReference type="NCBI Taxonomy" id="1974584"/>
    <lineage>
        <taxon>Bacteria</taxon>
        <taxon>Candidatus Harrisoniibacteriota</taxon>
    </lineage>
</organism>
<evidence type="ECO:0000313" key="1">
    <source>
        <dbReference type="EMBL" id="PIT92330.1"/>
    </source>
</evidence>
<accession>A0A2M6WHS1</accession>
<protein>
    <recommendedName>
        <fullName evidence="3">Nudix hydrolase domain-containing protein</fullName>
    </recommendedName>
</protein>
<name>A0A2M6WHS1_9BACT</name>